<sequence>MKASSKLLLTALLFFIATVVAYNAVLTKEYKKGTYKDPYQNYSSLDHTGFTAIDVRGANYMRVKIIPGEYKVWVHKSAKDFIKVKQEQDRLLVGMAFDEEVRNVSAPYYVIISTPDLKHLQTDASYTVNGKELYMDTVGDGKFNGVTVYVQDLSMDSLNLVQSRASKVMLSNNKLGALKATVGEQDGSQSILELSGSNQVQQANLDIKNRSELHLENVRIPKLTYTFSDNTKVTVSGASLASVLKN</sequence>
<keyword evidence="1" id="KW-0732">Signal</keyword>
<gene>
    <name evidence="2" type="ORF">ACFQ2O_02235</name>
</gene>
<dbReference type="EMBL" id="JBHTLD010000009">
    <property type="protein sequence ID" value="MFD1185008.1"/>
    <property type="molecule type" value="Genomic_DNA"/>
</dbReference>
<accession>A0ABW3SJK2</accession>
<feature type="signal peptide" evidence="1">
    <location>
        <begin position="1"/>
        <end position="21"/>
    </location>
</feature>
<protein>
    <recommendedName>
        <fullName evidence="4">Auto-transporter adhesin head GIN domain-containing protein</fullName>
    </recommendedName>
</protein>
<organism evidence="2 3">
    <name type="scientific">Pontibacter rugosus</name>
    <dbReference type="NCBI Taxonomy" id="1745966"/>
    <lineage>
        <taxon>Bacteria</taxon>
        <taxon>Pseudomonadati</taxon>
        <taxon>Bacteroidota</taxon>
        <taxon>Cytophagia</taxon>
        <taxon>Cytophagales</taxon>
        <taxon>Hymenobacteraceae</taxon>
        <taxon>Pontibacter</taxon>
    </lineage>
</organism>
<comment type="caution">
    <text evidence="2">The sequence shown here is derived from an EMBL/GenBank/DDBJ whole genome shotgun (WGS) entry which is preliminary data.</text>
</comment>
<evidence type="ECO:0000313" key="3">
    <source>
        <dbReference type="Proteomes" id="UP001597094"/>
    </source>
</evidence>
<dbReference type="Gene3D" id="2.160.20.120">
    <property type="match status" value="1"/>
</dbReference>
<dbReference type="RefSeq" id="WP_377522564.1">
    <property type="nucleotide sequence ID" value="NZ_JBHTLD010000009.1"/>
</dbReference>
<reference evidence="3" key="1">
    <citation type="journal article" date="2019" name="Int. J. Syst. Evol. Microbiol.">
        <title>The Global Catalogue of Microorganisms (GCM) 10K type strain sequencing project: providing services to taxonomists for standard genome sequencing and annotation.</title>
        <authorList>
            <consortium name="The Broad Institute Genomics Platform"/>
            <consortium name="The Broad Institute Genome Sequencing Center for Infectious Disease"/>
            <person name="Wu L."/>
            <person name="Ma J."/>
        </authorList>
    </citation>
    <scope>NUCLEOTIDE SEQUENCE [LARGE SCALE GENOMIC DNA]</scope>
    <source>
        <strain evidence="3">JCM 31319</strain>
    </source>
</reference>
<keyword evidence="3" id="KW-1185">Reference proteome</keyword>
<dbReference type="Proteomes" id="UP001597094">
    <property type="component" value="Unassembled WGS sequence"/>
</dbReference>
<evidence type="ECO:0000256" key="1">
    <source>
        <dbReference type="SAM" id="SignalP"/>
    </source>
</evidence>
<proteinExistence type="predicted"/>
<feature type="chain" id="PRO_5046047188" description="Auto-transporter adhesin head GIN domain-containing protein" evidence="1">
    <location>
        <begin position="22"/>
        <end position="246"/>
    </location>
</feature>
<name>A0ABW3SJK2_9BACT</name>
<evidence type="ECO:0000313" key="2">
    <source>
        <dbReference type="EMBL" id="MFD1185008.1"/>
    </source>
</evidence>
<evidence type="ECO:0008006" key="4">
    <source>
        <dbReference type="Google" id="ProtNLM"/>
    </source>
</evidence>